<comment type="subcellular location">
    <subcellularLocation>
        <location evidence="1">Secreted</location>
        <location evidence="1">Extracellular space</location>
        <location evidence="1">Extracellular matrix</location>
    </subcellularLocation>
</comment>
<evidence type="ECO:0000256" key="4">
    <source>
        <dbReference type="ARBA" id="ARBA00022525"/>
    </source>
</evidence>
<feature type="region of interest" description="Disordered" evidence="13">
    <location>
        <begin position="227"/>
        <end position="297"/>
    </location>
</feature>
<dbReference type="SMART" id="SM00179">
    <property type="entry name" value="EGF_CA"/>
    <property type="match status" value="22"/>
</dbReference>
<evidence type="ECO:0000313" key="16">
    <source>
        <dbReference type="Proteomes" id="UP000076502"/>
    </source>
</evidence>
<evidence type="ECO:0000256" key="2">
    <source>
        <dbReference type="ARBA" id="ARBA00006127"/>
    </source>
</evidence>
<dbReference type="InterPro" id="IPR052235">
    <property type="entry name" value="Nephronectin_domain"/>
</dbReference>
<proteinExistence type="inferred from homology"/>
<dbReference type="PANTHER" id="PTHR24050:SF27">
    <property type="entry name" value="FIBRILLIN-1"/>
    <property type="match status" value="1"/>
</dbReference>
<accession>A0A154PT04</accession>
<dbReference type="Pfam" id="PF22914">
    <property type="entry name" value="Fibulin_C"/>
    <property type="match status" value="1"/>
</dbReference>
<dbReference type="FunFam" id="2.10.25.10:FF:000038">
    <property type="entry name" value="Fibrillin 2"/>
    <property type="match status" value="1"/>
</dbReference>
<comment type="caution">
    <text evidence="12">Lacks conserved residue(s) required for the propagation of feature annotation.</text>
</comment>
<dbReference type="PANTHER" id="PTHR24050">
    <property type="entry name" value="PA14 DOMAIN-CONTAINING PROTEIN"/>
    <property type="match status" value="1"/>
</dbReference>
<dbReference type="InterPro" id="IPR000742">
    <property type="entry name" value="EGF"/>
</dbReference>
<dbReference type="GO" id="GO:0006334">
    <property type="term" value="P:nucleosome assembly"/>
    <property type="evidence" value="ECO:0007669"/>
    <property type="project" value="InterPro"/>
</dbReference>
<keyword evidence="8" id="KW-0677">Repeat</keyword>
<keyword evidence="10" id="KW-1015">Disulfide bond</keyword>
<evidence type="ECO:0000256" key="12">
    <source>
        <dbReference type="PROSITE-ProRule" id="PRU00076"/>
    </source>
</evidence>
<dbReference type="Pfam" id="PF00956">
    <property type="entry name" value="NAP"/>
    <property type="match status" value="1"/>
</dbReference>
<keyword evidence="6 12" id="KW-0245">EGF-like domain</keyword>
<feature type="domain" description="EGF-like" evidence="14">
    <location>
        <begin position="1583"/>
        <end position="1623"/>
    </location>
</feature>
<gene>
    <name evidence="15" type="ORF">WN55_07758</name>
</gene>
<comment type="similarity">
    <text evidence="2">Belongs to the fibulin family.</text>
</comment>
<feature type="domain" description="EGF-like" evidence="14">
    <location>
        <begin position="1497"/>
        <end position="1538"/>
    </location>
</feature>
<dbReference type="SUPFAM" id="SSF57184">
    <property type="entry name" value="Growth factor receptor domain"/>
    <property type="match status" value="7"/>
</dbReference>
<dbReference type="Pfam" id="PF12662">
    <property type="entry name" value="cEGF"/>
    <property type="match status" value="1"/>
</dbReference>
<sequence length="1845" mass="204851">MASPNKKSKELEDPGSGEGVESRDYDIEIQKTLEEIDGCQNQIDGLNEKASDEILEVEKKYNKLRKPYFQKRNDIIKRIPNFWVTAFVNNKEIAEILEEDEEDALRFLNKLEVEEFEDIKSGYRINFYFDENPYFENEVLTKEFHLGSSGDPASQSTPIRWKEGADLTKRAKTKAPLKGRKRPLKHRSFFDWFTDHGDPSSDEIAELIKDDMWPNPLQYYLAPDMDVENGIEGDGEDCDTEDEEEEEDVGADDGDEAGEGEEGDDSIVVVEDDVDEDEEEEEAVNEEDDGVNEEDELLVDDEVDREGNYTFFLRNHSSYIGGLMIEARMEAQFEKCCGLGTSWAMEGLGCEKFTGPVSGVPTVEQGLCLEAVDICCVRAYHERHCDKGKSDARAGLACVTSTKAKRTGPGDYHRDCCEACKLGILTGSMGQGCAFKSFAFGNPWDAAFLECCYEASPSTTTTFISLDDICQIMKGMLCSDICVPTPGSYYCKCRDGFTLLEDGKTCTQDLPSDRCKTSNPCEQRCTDNGVAVTCSCNPGYVLANDKHSCIPKSPDKKSTEPTEDADLPICPAGYRYNATNQVCDDVNECIEKGLCPGRCENTIGSYVCASKDASNNVPYENCPPGYQWEPATGLCADIDECIILSNPCPADKNFCVNTQGSYSCLEMKGTKSCPAGFKFDKLSQQCKDVDECAEGIHSCLENSEECRNIEGAYECDIKCRKGFTYNINLGTCIDVDECVESTNPCPESNTMCRNTIGGYECTPSNNSTFSRYSMDQKTEPSVCPAGYKPTDNPKEACTDVDECKEQLHSCDVNEQCVNEIGSYRCDLLNQDDAVSEEKTENNFAYEREYKQQTTDHLQAISPTDNRTVDCESGFVFDQASLDCIDIDECKIGLANCGIGEQCENFEGGYRCSPMCPAGFQLQNNSDYFSRMDVSCQDIDECVLGLHVCNVTTQYCVNTNGSYFCETMITTTDQPVHDARNNKIQTMDRFSYLEACKRGYTRDTRTGDCIDIDECQTGQGCRDHEQCHNTPGGHECSPLCTAGWYFSPTTKGCQDVDECLLGRHDCGQGTHICVNTNGSFYCELIQPCGNGFKRSLNGSCIDVDECTEGLHACRLTLHQYCVNKHGGYECLTRLPSCQTGFEYSMDTRRCEDVDECSTGRYKCDVRFSERCVNLPGTYRCERPTSPVQRPRQKPACPSGYRYHPRLRKCADIDECAEGLDTCEGEVCYNQPGGYSCAKPPAPVTRKPPATPFPISTNQKCAEGTRLVRNRSCVDIDECRELEDACSSNEECLNTMGSYTCNCKIGFRRDNLTQACVDINECQLREDTCLPTQRCDNTIGSYSCTRFLPCGTGYTLNAATEICEDDDECLLGTHDCGGGYHCRNTLGSYRCDRNPRTPVAQPRIGLATTATTTTTTTTTTAATVTPSLTPQTSPDCPRGFELGTGNQCVDVDECQDSRNPCRKNLQRCINTVGSYRCVSRVICSSGYTLEPLYGKYCVDVDECADGSHECSPDQTCENRIGGYICVCPPGHVNGPNKDCVDIDECSLYGNICGTNSRCENTVGSYRCVCRDGFENVSGFNGACEDIDECQRTPGLCQQKCVNIRGSYRCTCDPGFRLNADNRSCTDIDECTEFKSNNLCIGICENTPGSYACKCPHGYRLGYDDRSCEDIDECKAGPVCRGSDEICHNTRGSYRCNRINCPSGYHHDHDRKNRCVRSTPCYAGDFTCLKLPSHYSYNYITLVSMLPIAPDGSEELFKMKGYPVPRSTMQFSMAFLEARAPPGVQRATESCFALRRTAPTNVVLVMTRSIQGPQEIELDVIMELYGYGSHFVGSAVAKILIFVSEYEF</sequence>
<dbReference type="GO" id="GO:0005634">
    <property type="term" value="C:nucleus"/>
    <property type="evidence" value="ECO:0007669"/>
    <property type="project" value="InterPro"/>
</dbReference>
<feature type="domain" description="EGF-like" evidence="14">
    <location>
        <begin position="1273"/>
        <end position="1311"/>
    </location>
</feature>
<dbReference type="PROSITE" id="PS01187">
    <property type="entry name" value="EGF_CA"/>
    <property type="match status" value="6"/>
</dbReference>
<feature type="domain" description="EGF-like" evidence="14">
    <location>
        <begin position="1539"/>
        <end position="1582"/>
    </location>
</feature>
<dbReference type="InterPro" id="IPR001881">
    <property type="entry name" value="EGF-like_Ca-bd_dom"/>
</dbReference>
<dbReference type="Pfam" id="PF14670">
    <property type="entry name" value="FXa_inhibition"/>
    <property type="match status" value="1"/>
</dbReference>
<comment type="similarity">
    <text evidence="3">Belongs to the nucleosome assembly protein (NAP) family.</text>
</comment>
<dbReference type="PROSITE" id="PS50026">
    <property type="entry name" value="EGF_3"/>
    <property type="match status" value="5"/>
</dbReference>
<keyword evidence="11" id="KW-0325">Glycoprotein</keyword>
<dbReference type="InterPro" id="IPR002164">
    <property type="entry name" value="NAP_family"/>
</dbReference>
<feature type="compositionally biased region" description="Basic residues" evidence="13">
    <location>
        <begin position="170"/>
        <end position="180"/>
    </location>
</feature>
<dbReference type="Pfam" id="PF07645">
    <property type="entry name" value="EGF_CA"/>
    <property type="match status" value="19"/>
</dbReference>
<keyword evidence="16" id="KW-1185">Reference proteome</keyword>
<dbReference type="FunFam" id="2.10.25.10:FF:000005">
    <property type="entry name" value="Fibrillin 2"/>
    <property type="match status" value="2"/>
</dbReference>
<evidence type="ECO:0000256" key="1">
    <source>
        <dbReference type="ARBA" id="ARBA00004498"/>
    </source>
</evidence>
<feature type="compositionally biased region" description="Basic and acidic residues" evidence="13">
    <location>
        <begin position="160"/>
        <end position="169"/>
    </location>
</feature>
<evidence type="ECO:0000256" key="13">
    <source>
        <dbReference type="SAM" id="MobiDB-lite"/>
    </source>
</evidence>
<dbReference type="Gene3D" id="3.30.1120.90">
    <property type="entry name" value="Nucleosome assembly protein"/>
    <property type="match status" value="1"/>
</dbReference>
<dbReference type="InterPro" id="IPR018097">
    <property type="entry name" value="EGF_Ca-bd_CS"/>
</dbReference>
<dbReference type="Proteomes" id="UP000076502">
    <property type="component" value="Unassembled WGS sequence"/>
</dbReference>
<dbReference type="STRING" id="178035.A0A154PT04"/>
<organism evidence="15 16">
    <name type="scientific">Dufourea novaeangliae</name>
    <name type="common">Sweat bee</name>
    <dbReference type="NCBI Taxonomy" id="178035"/>
    <lineage>
        <taxon>Eukaryota</taxon>
        <taxon>Metazoa</taxon>
        <taxon>Ecdysozoa</taxon>
        <taxon>Arthropoda</taxon>
        <taxon>Hexapoda</taxon>
        <taxon>Insecta</taxon>
        <taxon>Pterygota</taxon>
        <taxon>Neoptera</taxon>
        <taxon>Endopterygota</taxon>
        <taxon>Hymenoptera</taxon>
        <taxon>Apocrita</taxon>
        <taxon>Aculeata</taxon>
        <taxon>Apoidea</taxon>
        <taxon>Anthophila</taxon>
        <taxon>Halictidae</taxon>
        <taxon>Rophitinae</taxon>
        <taxon>Dufourea</taxon>
    </lineage>
</organism>
<dbReference type="InterPro" id="IPR009030">
    <property type="entry name" value="Growth_fac_rcpt_cys_sf"/>
</dbReference>
<dbReference type="Gene3D" id="1.20.5.1500">
    <property type="match status" value="1"/>
</dbReference>
<dbReference type="SUPFAM" id="SSF143113">
    <property type="entry name" value="NAP-like"/>
    <property type="match status" value="1"/>
</dbReference>
<dbReference type="FunFam" id="2.10.25.10:FF:000139">
    <property type="entry name" value="Fibulin-1"/>
    <property type="match status" value="1"/>
</dbReference>
<dbReference type="FunFam" id="3.30.1120.90:FF:000002">
    <property type="entry name" value="Testis-specific Y-encoded-like protein 2"/>
    <property type="match status" value="1"/>
</dbReference>
<dbReference type="FunFam" id="2.10.25.10:FF:000010">
    <property type="entry name" value="Pro-epidermal growth factor"/>
    <property type="match status" value="1"/>
</dbReference>
<dbReference type="CDD" id="cd00054">
    <property type="entry name" value="EGF_CA"/>
    <property type="match status" value="9"/>
</dbReference>
<dbReference type="InterPro" id="IPR026823">
    <property type="entry name" value="cEGF"/>
</dbReference>
<keyword evidence="5" id="KW-0272">Extracellular matrix</keyword>
<keyword evidence="9" id="KW-0106">Calcium</keyword>
<dbReference type="SMART" id="SM00181">
    <property type="entry name" value="EGF"/>
    <property type="match status" value="16"/>
</dbReference>
<dbReference type="GO" id="GO:0071944">
    <property type="term" value="C:cell periphery"/>
    <property type="evidence" value="ECO:0007669"/>
    <property type="project" value="UniProtKB-ARBA"/>
</dbReference>
<evidence type="ECO:0000256" key="8">
    <source>
        <dbReference type="ARBA" id="ARBA00022737"/>
    </source>
</evidence>
<dbReference type="InterPro" id="IPR055088">
    <property type="entry name" value="Fibulin_C"/>
</dbReference>
<protein>
    <submittedName>
        <fullName evidence="15">Fibrillin-2</fullName>
    </submittedName>
</protein>
<name>A0A154PT04_DUFNO</name>
<evidence type="ECO:0000256" key="5">
    <source>
        <dbReference type="ARBA" id="ARBA00022530"/>
    </source>
</evidence>
<evidence type="ECO:0000256" key="11">
    <source>
        <dbReference type="ARBA" id="ARBA00023180"/>
    </source>
</evidence>
<dbReference type="GO" id="GO:0005509">
    <property type="term" value="F:calcium ion binding"/>
    <property type="evidence" value="ECO:0007669"/>
    <property type="project" value="InterPro"/>
</dbReference>
<dbReference type="InterPro" id="IPR000152">
    <property type="entry name" value="EGF-type_Asp/Asn_hydroxyl_site"/>
</dbReference>
<evidence type="ECO:0000313" key="15">
    <source>
        <dbReference type="EMBL" id="KZC14897.1"/>
    </source>
</evidence>
<dbReference type="FunFam" id="2.10.25.10:FF:000014">
    <property type="entry name" value="Latent-transforming growth factor beta-binding protein 3"/>
    <property type="match status" value="1"/>
</dbReference>
<evidence type="ECO:0000259" key="14">
    <source>
        <dbReference type="PROSITE" id="PS50026"/>
    </source>
</evidence>
<dbReference type="InterPro" id="IPR049883">
    <property type="entry name" value="NOTCH1_EGF-like"/>
</dbReference>
<dbReference type="PROSITE" id="PS00010">
    <property type="entry name" value="ASX_HYDROXYL"/>
    <property type="match status" value="5"/>
</dbReference>
<dbReference type="SUPFAM" id="SSF57196">
    <property type="entry name" value="EGF/Laminin"/>
    <property type="match status" value="3"/>
</dbReference>
<feature type="domain" description="EGF-like" evidence="14">
    <location>
        <begin position="1624"/>
        <end position="1666"/>
    </location>
</feature>
<dbReference type="Gene3D" id="2.10.25.10">
    <property type="entry name" value="Laminin"/>
    <property type="match status" value="23"/>
</dbReference>
<reference evidence="15 16" key="1">
    <citation type="submission" date="2015-07" db="EMBL/GenBank/DDBJ databases">
        <title>The genome of Dufourea novaeangliae.</title>
        <authorList>
            <person name="Pan H."/>
            <person name="Kapheim K."/>
        </authorList>
    </citation>
    <scope>NUCLEOTIDE SEQUENCE [LARGE SCALE GENOMIC DNA]</scope>
    <source>
        <strain evidence="15">0120121106</strain>
        <tissue evidence="15">Whole body</tissue>
    </source>
</reference>
<evidence type="ECO:0000256" key="6">
    <source>
        <dbReference type="ARBA" id="ARBA00022536"/>
    </source>
</evidence>
<dbReference type="EMBL" id="KQ435144">
    <property type="protein sequence ID" value="KZC14897.1"/>
    <property type="molecule type" value="Genomic_DNA"/>
</dbReference>
<dbReference type="PROSITE" id="PS01186">
    <property type="entry name" value="EGF_2"/>
    <property type="match status" value="3"/>
</dbReference>
<evidence type="ECO:0000256" key="10">
    <source>
        <dbReference type="ARBA" id="ARBA00023157"/>
    </source>
</evidence>
<keyword evidence="7" id="KW-0732">Signal</keyword>
<evidence type="ECO:0000256" key="3">
    <source>
        <dbReference type="ARBA" id="ARBA00009947"/>
    </source>
</evidence>
<keyword evidence="4" id="KW-0964">Secreted</keyword>
<dbReference type="InterPro" id="IPR037231">
    <property type="entry name" value="NAP-like_sf"/>
</dbReference>
<evidence type="ECO:0000256" key="9">
    <source>
        <dbReference type="ARBA" id="ARBA00022837"/>
    </source>
</evidence>
<feature type="region of interest" description="Disordered" evidence="13">
    <location>
        <begin position="146"/>
        <end position="180"/>
    </location>
</feature>
<feature type="region of interest" description="Disordered" evidence="13">
    <location>
        <begin position="1"/>
        <end position="24"/>
    </location>
</feature>
<dbReference type="OrthoDB" id="10022113at2759"/>
<evidence type="ECO:0000256" key="7">
    <source>
        <dbReference type="ARBA" id="ARBA00022729"/>
    </source>
</evidence>